<organism evidence="1 2">
    <name type="scientific">Xylaria curta</name>
    <dbReference type="NCBI Taxonomy" id="42375"/>
    <lineage>
        <taxon>Eukaryota</taxon>
        <taxon>Fungi</taxon>
        <taxon>Dikarya</taxon>
        <taxon>Ascomycota</taxon>
        <taxon>Pezizomycotina</taxon>
        <taxon>Sordariomycetes</taxon>
        <taxon>Xylariomycetidae</taxon>
        <taxon>Xylariales</taxon>
        <taxon>Xylariaceae</taxon>
        <taxon>Xylaria</taxon>
    </lineage>
</organism>
<dbReference type="Proteomes" id="UP001143856">
    <property type="component" value="Unassembled WGS sequence"/>
</dbReference>
<sequence>MASLDSLVSIGVRVYQNNQDVPYVLGQSPEVPGGHGAVQYATRRTTGQPAGKDAYAIKKISAVSPQEQLSLANEIRLLKQFRHPNILGLEEAYTIDNEEYQMHNTVCLVTKPWATVSLQRFIGNIVRSSGTSTFCSWFKPQTLHPWPSIMRQCLSGLQYLHSQKPHPIRHGDIKPDNIVLFCDPKSSAVRPIIVDFGISMEHIDGDITSDTATYQDQGTYQYKTPEELAGQKLTLASDIFTLGCCFALIEGVLSPWPALEEVYSRALETGDCQFAHNTDSVNGFLETLLRQPPMGEDLALRRFRTGLRLLVRQMLQDNPD</sequence>
<name>A0ACC1PIM3_9PEZI</name>
<protein>
    <submittedName>
        <fullName evidence="1">Uncharacterized protein</fullName>
    </submittedName>
</protein>
<keyword evidence="2" id="KW-1185">Reference proteome</keyword>
<dbReference type="EMBL" id="JAPDGR010000213">
    <property type="protein sequence ID" value="KAJ2993501.1"/>
    <property type="molecule type" value="Genomic_DNA"/>
</dbReference>
<accession>A0ACC1PIM3</accession>
<gene>
    <name evidence="1" type="ORF">NUW58_g1819</name>
</gene>
<proteinExistence type="predicted"/>
<reference evidence="1" key="1">
    <citation type="submission" date="2022-10" db="EMBL/GenBank/DDBJ databases">
        <title>Genome Sequence of Xylaria curta.</title>
        <authorList>
            <person name="Buettner E."/>
        </authorList>
    </citation>
    <scope>NUCLEOTIDE SEQUENCE</scope>
    <source>
        <strain evidence="1">Babe10</strain>
    </source>
</reference>
<comment type="caution">
    <text evidence="1">The sequence shown here is derived from an EMBL/GenBank/DDBJ whole genome shotgun (WGS) entry which is preliminary data.</text>
</comment>
<evidence type="ECO:0000313" key="2">
    <source>
        <dbReference type="Proteomes" id="UP001143856"/>
    </source>
</evidence>
<evidence type="ECO:0000313" key="1">
    <source>
        <dbReference type="EMBL" id="KAJ2993501.1"/>
    </source>
</evidence>